<dbReference type="EMBL" id="JANBUY010000047">
    <property type="protein sequence ID" value="KAJ2866000.1"/>
    <property type="molecule type" value="Genomic_DNA"/>
</dbReference>
<dbReference type="InterPro" id="IPR052567">
    <property type="entry name" value="OP_Dioxygenase"/>
</dbReference>
<evidence type="ECO:0000313" key="3">
    <source>
        <dbReference type="Proteomes" id="UP001140074"/>
    </source>
</evidence>
<reference evidence="2" key="1">
    <citation type="submission" date="2022-07" db="EMBL/GenBank/DDBJ databases">
        <title>Phylogenomic reconstructions and comparative analyses of Kickxellomycotina fungi.</title>
        <authorList>
            <person name="Reynolds N.K."/>
            <person name="Stajich J.E."/>
            <person name="Barry K."/>
            <person name="Grigoriev I.V."/>
            <person name="Crous P."/>
            <person name="Smith M.E."/>
        </authorList>
    </citation>
    <scope>NUCLEOTIDE SEQUENCE</scope>
    <source>
        <strain evidence="2">RSA 476</strain>
    </source>
</reference>
<evidence type="ECO:0000256" key="1">
    <source>
        <dbReference type="SAM" id="MobiDB-lite"/>
    </source>
</evidence>
<keyword evidence="3" id="KW-1185">Reference proteome</keyword>
<comment type="caution">
    <text evidence="2">The sequence shown here is derived from an EMBL/GenBank/DDBJ whole genome shotgun (WGS) entry which is preliminary data.</text>
</comment>
<sequence>MSTSTATTMAPEQRVSKVFKLLENVGKEEHISGKMTQLDHALQAAHLVKKEGADEETILAALMLNIGRISITIDKYDDFVIGDRVEIYWNGRAGNTSDTLDNKQTVQYPTGQVPDFIAVDRYEADDFTVRKFGFTKKTSELIESNVLARRYLLTTGYTFQVGPNDGNVIEIEMKRGPLSPTEIQEFEKDPLFKQKVQLAKWDDAAAKVTEVKPPTLDTYRDMAIKNLLMSMYAILVASLTFARNSVAKMAEVGYAPQTLVAAQQYMVFRPTFAHGDGMHGHGHVYERAGEPASNEEGNEEGNGGQGNGGKDESDEGGNGGGRGGDDPESDEFRDLLISSSEFEDNSASTCGGSLVLTALLAAGSVWAAVF</sequence>
<feature type="region of interest" description="Disordered" evidence="1">
    <location>
        <begin position="279"/>
        <end position="334"/>
    </location>
</feature>
<dbReference type="AlphaFoldDB" id="A0A9W8IK09"/>
<dbReference type="PANTHER" id="PTHR40202:SF1">
    <property type="entry name" value="HD DOMAIN-CONTAINING PROTEIN"/>
    <property type="match status" value="1"/>
</dbReference>
<accession>A0A9W8IK09</accession>
<gene>
    <name evidence="2" type="ORF">GGH94_001851</name>
</gene>
<protein>
    <submittedName>
        <fullName evidence="2">Uncharacterized protein</fullName>
    </submittedName>
</protein>
<feature type="compositionally biased region" description="Basic and acidic residues" evidence="1">
    <location>
        <begin position="279"/>
        <end position="289"/>
    </location>
</feature>
<dbReference type="Gene3D" id="1.10.3210.10">
    <property type="entry name" value="Hypothetical protein af1432"/>
    <property type="match status" value="1"/>
</dbReference>
<organism evidence="2 3">
    <name type="scientific">Coemansia aciculifera</name>
    <dbReference type="NCBI Taxonomy" id="417176"/>
    <lineage>
        <taxon>Eukaryota</taxon>
        <taxon>Fungi</taxon>
        <taxon>Fungi incertae sedis</taxon>
        <taxon>Zoopagomycota</taxon>
        <taxon>Kickxellomycotina</taxon>
        <taxon>Kickxellomycetes</taxon>
        <taxon>Kickxellales</taxon>
        <taxon>Kickxellaceae</taxon>
        <taxon>Coemansia</taxon>
    </lineage>
</organism>
<evidence type="ECO:0000313" key="2">
    <source>
        <dbReference type="EMBL" id="KAJ2866000.1"/>
    </source>
</evidence>
<dbReference type="Proteomes" id="UP001140074">
    <property type="component" value="Unassembled WGS sequence"/>
</dbReference>
<dbReference type="PANTHER" id="PTHR40202">
    <property type="match status" value="1"/>
</dbReference>
<proteinExistence type="predicted"/>
<name>A0A9W8IK09_9FUNG</name>